<dbReference type="AlphaFoldDB" id="A0A699I274"/>
<dbReference type="InterPro" id="IPR057670">
    <property type="entry name" value="SH3_retrovirus"/>
</dbReference>
<name>A0A699I274_TANCI</name>
<evidence type="ECO:0000259" key="1">
    <source>
        <dbReference type="Pfam" id="PF25597"/>
    </source>
</evidence>
<dbReference type="EMBL" id="BKCJ010226732">
    <property type="protein sequence ID" value="GEY96208.1"/>
    <property type="molecule type" value="Genomic_DNA"/>
</dbReference>
<dbReference type="Pfam" id="PF25597">
    <property type="entry name" value="SH3_retrovirus"/>
    <property type="match status" value="1"/>
</dbReference>
<organism evidence="2">
    <name type="scientific">Tanacetum cinerariifolium</name>
    <name type="common">Dalmatian daisy</name>
    <name type="synonym">Chrysanthemum cinerariifolium</name>
    <dbReference type="NCBI Taxonomy" id="118510"/>
    <lineage>
        <taxon>Eukaryota</taxon>
        <taxon>Viridiplantae</taxon>
        <taxon>Streptophyta</taxon>
        <taxon>Embryophyta</taxon>
        <taxon>Tracheophyta</taxon>
        <taxon>Spermatophyta</taxon>
        <taxon>Magnoliopsida</taxon>
        <taxon>eudicotyledons</taxon>
        <taxon>Gunneridae</taxon>
        <taxon>Pentapetalae</taxon>
        <taxon>asterids</taxon>
        <taxon>campanulids</taxon>
        <taxon>Asterales</taxon>
        <taxon>Asteraceae</taxon>
        <taxon>Asteroideae</taxon>
        <taxon>Anthemideae</taxon>
        <taxon>Anthemidinae</taxon>
        <taxon>Tanacetum</taxon>
    </lineage>
</organism>
<sequence>MKPKADIRIFIGYSKSSSEFQIYNHRTRKIMETIHVKFDELTTMAFEYNCLEPETNHFNNDDSSADFTSIPSKEDLYTLFSLMYEEYFEKKSLKVSIQEDSADFDGNTLITPYDCPKFKEAESSSIAMDPLNMHEFNQVQPSTHT</sequence>
<protein>
    <recommendedName>
        <fullName evidence="1">Retroviral polymerase SH3-like domain-containing protein</fullName>
    </recommendedName>
</protein>
<gene>
    <name evidence="2" type="ORF">Tci_468182</name>
</gene>
<evidence type="ECO:0000313" key="2">
    <source>
        <dbReference type="EMBL" id="GEY96208.1"/>
    </source>
</evidence>
<proteinExistence type="predicted"/>
<comment type="caution">
    <text evidence="2">The sequence shown here is derived from an EMBL/GenBank/DDBJ whole genome shotgun (WGS) entry which is preliminary data.</text>
</comment>
<reference evidence="2" key="1">
    <citation type="journal article" date="2019" name="Sci. Rep.">
        <title>Draft genome of Tanacetum cinerariifolium, the natural source of mosquito coil.</title>
        <authorList>
            <person name="Yamashiro T."/>
            <person name="Shiraishi A."/>
            <person name="Satake H."/>
            <person name="Nakayama K."/>
        </authorList>
    </citation>
    <scope>NUCLEOTIDE SEQUENCE</scope>
</reference>
<feature type="domain" description="Retroviral polymerase SH3-like" evidence="1">
    <location>
        <begin position="2"/>
        <end position="46"/>
    </location>
</feature>
<accession>A0A699I274</accession>